<dbReference type="Pfam" id="PF00098">
    <property type="entry name" value="zf-CCHC"/>
    <property type="match status" value="3"/>
</dbReference>
<keyword evidence="1" id="KW-0863">Zinc-finger</keyword>
<feature type="compositionally biased region" description="Polar residues" evidence="2">
    <location>
        <begin position="398"/>
        <end position="408"/>
    </location>
</feature>
<accession>A0A7I8JXV5</accession>
<feature type="region of interest" description="Disordered" evidence="2">
    <location>
        <begin position="349"/>
        <end position="466"/>
    </location>
</feature>
<name>A0A7I8JXV5_SPIIN</name>
<dbReference type="Proteomes" id="UP000663760">
    <property type="component" value="Chromosome 1"/>
</dbReference>
<feature type="compositionally biased region" description="Low complexity" evidence="2">
    <location>
        <begin position="20"/>
        <end position="29"/>
    </location>
</feature>
<evidence type="ECO:0000259" key="3">
    <source>
        <dbReference type="PROSITE" id="PS50158"/>
    </source>
</evidence>
<evidence type="ECO:0000313" key="5">
    <source>
        <dbReference type="Proteomes" id="UP000663760"/>
    </source>
</evidence>
<dbReference type="Gene3D" id="4.10.60.10">
    <property type="entry name" value="Zinc finger, CCHC-type"/>
    <property type="match status" value="3"/>
</dbReference>
<dbReference type="Pfam" id="PF14392">
    <property type="entry name" value="zf-CCHC_4"/>
    <property type="match status" value="3"/>
</dbReference>
<protein>
    <recommendedName>
        <fullName evidence="3">CCHC-type domain-containing protein</fullName>
    </recommendedName>
</protein>
<gene>
    <name evidence="4" type="ORF">SI8410_01000426</name>
</gene>
<keyword evidence="1" id="KW-0862">Zinc</keyword>
<feature type="compositionally biased region" description="Basic and acidic residues" evidence="2">
    <location>
        <begin position="49"/>
        <end position="65"/>
    </location>
</feature>
<feature type="compositionally biased region" description="Basic and acidic residues" evidence="2">
    <location>
        <begin position="9"/>
        <end position="18"/>
    </location>
</feature>
<organism evidence="4 5">
    <name type="scientific">Spirodela intermedia</name>
    <name type="common">Intermediate duckweed</name>
    <dbReference type="NCBI Taxonomy" id="51605"/>
    <lineage>
        <taxon>Eukaryota</taxon>
        <taxon>Viridiplantae</taxon>
        <taxon>Streptophyta</taxon>
        <taxon>Embryophyta</taxon>
        <taxon>Tracheophyta</taxon>
        <taxon>Spermatophyta</taxon>
        <taxon>Magnoliopsida</taxon>
        <taxon>Liliopsida</taxon>
        <taxon>Araceae</taxon>
        <taxon>Lemnoideae</taxon>
        <taxon>Spirodela</taxon>
    </lineage>
</organism>
<feature type="compositionally biased region" description="Low complexity" evidence="2">
    <location>
        <begin position="441"/>
        <end position="456"/>
    </location>
</feature>
<dbReference type="PANTHER" id="PTHR46978:SF1">
    <property type="entry name" value="ZINC KNUCKLE (CCHC-TYPE) FAMILY PROTEIN"/>
    <property type="match status" value="1"/>
</dbReference>
<proteinExistence type="predicted"/>
<feature type="domain" description="CCHC-type" evidence="3">
    <location>
        <begin position="226"/>
        <end position="241"/>
    </location>
</feature>
<keyword evidence="1" id="KW-0479">Metal-binding</keyword>
<dbReference type="SUPFAM" id="SSF57756">
    <property type="entry name" value="Retrovirus zinc finger-like domains"/>
    <property type="match status" value="3"/>
</dbReference>
<feature type="domain" description="CCHC-type" evidence="3">
    <location>
        <begin position="185"/>
        <end position="199"/>
    </location>
</feature>
<dbReference type="InterPro" id="IPR025836">
    <property type="entry name" value="Zn_knuckle_CX2CX4HX4C"/>
</dbReference>
<evidence type="ECO:0000256" key="1">
    <source>
        <dbReference type="PROSITE-ProRule" id="PRU00047"/>
    </source>
</evidence>
<feature type="domain" description="CCHC-type" evidence="3">
    <location>
        <begin position="207"/>
        <end position="222"/>
    </location>
</feature>
<dbReference type="AlphaFoldDB" id="A0A7I8JXV5"/>
<feature type="region of interest" description="Disordered" evidence="2">
    <location>
        <begin position="103"/>
        <end position="134"/>
    </location>
</feature>
<dbReference type="SMART" id="SM00343">
    <property type="entry name" value="ZnF_C2HC"/>
    <property type="match status" value="6"/>
</dbReference>
<dbReference type="PROSITE" id="PS50158">
    <property type="entry name" value="ZF_CCHC"/>
    <property type="match status" value="5"/>
</dbReference>
<dbReference type="InterPro" id="IPR036875">
    <property type="entry name" value="Znf_CCHC_sf"/>
</dbReference>
<evidence type="ECO:0000256" key="2">
    <source>
        <dbReference type="SAM" id="MobiDB-lite"/>
    </source>
</evidence>
<dbReference type="GO" id="GO:0003676">
    <property type="term" value="F:nucleic acid binding"/>
    <property type="evidence" value="ECO:0007669"/>
    <property type="project" value="InterPro"/>
</dbReference>
<feature type="region of interest" description="Disordered" evidence="2">
    <location>
        <begin position="49"/>
        <end position="91"/>
    </location>
</feature>
<feature type="domain" description="CCHC-type" evidence="3">
    <location>
        <begin position="333"/>
        <end position="348"/>
    </location>
</feature>
<dbReference type="GO" id="GO:0008270">
    <property type="term" value="F:zinc ion binding"/>
    <property type="evidence" value="ECO:0007669"/>
    <property type="project" value="UniProtKB-KW"/>
</dbReference>
<dbReference type="PANTHER" id="PTHR46978">
    <property type="entry name" value="ZINC KNUCKLE (CCHC-TYPE) FAMILY PROTEIN"/>
    <property type="match status" value="1"/>
</dbReference>
<sequence>MAPARGGKRPREEHDETGKSVVLLSSSSSSDDEEANVDLSVRILEKARKREEERCATKRTVEASEGRPQVVIDLASSDEMEGVRERSNGGTWEASLAATVVAEGSNKKKKKKKQKKKRKGDSVGLGGGAGGEQETMPIVRNEDESAVNHSAVSETNGDMSDNIVFRKLLRGPRYFEPGSTQLETCYNCGEEGHTAAYCKAEKRKKPCFVCGMFGHNANKCSQGQDCFICKRRGHLAKDCPDKQKRTYQDTRICIRCGSIGHDMSSCGNEYPSEDLKKIQCYVCKGFGHFCCAEFAVNSPRKISCYNCGDSGHSGVGCAKPRGEPTIDVAPKLCYICGEEGHFARGCTRRSSSKFDRRQGEPAASTPKSTEYRRTTPTHAKKRKEFSGSRSLPRDLGNWSRSSSHSNGFKKNHPVEGGRSGGSAGKSRSRGGWIVDDPGDYNWRSRSSPRSKPWNSPYSPRTPVRKSFKHYDNAGSLRQYHEY</sequence>
<feature type="compositionally biased region" description="Basic residues" evidence="2">
    <location>
        <begin position="107"/>
        <end position="119"/>
    </location>
</feature>
<feature type="domain" description="CCHC-type" evidence="3">
    <location>
        <begin position="304"/>
        <end position="317"/>
    </location>
</feature>
<keyword evidence="5" id="KW-1185">Reference proteome</keyword>
<dbReference type="EMBL" id="LR746264">
    <property type="protein sequence ID" value="CAA7388124.1"/>
    <property type="molecule type" value="Genomic_DNA"/>
</dbReference>
<dbReference type="InterPro" id="IPR001878">
    <property type="entry name" value="Znf_CCHC"/>
</dbReference>
<reference evidence="4" key="1">
    <citation type="submission" date="2020-02" db="EMBL/GenBank/DDBJ databases">
        <authorList>
            <person name="Scholz U."/>
            <person name="Mascher M."/>
            <person name="Fiebig A."/>
        </authorList>
    </citation>
    <scope>NUCLEOTIDE SEQUENCE</scope>
</reference>
<feature type="region of interest" description="Disordered" evidence="2">
    <location>
        <begin position="1"/>
        <end position="36"/>
    </location>
</feature>
<evidence type="ECO:0000313" key="4">
    <source>
        <dbReference type="EMBL" id="CAA7388124.1"/>
    </source>
</evidence>
<dbReference type="OrthoDB" id="427960at2759"/>